<dbReference type="InterPro" id="IPR011650">
    <property type="entry name" value="Peptidase_M20_dimer"/>
</dbReference>
<dbReference type="Pfam" id="PF07687">
    <property type="entry name" value="M20_dimer"/>
    <property type="match status" value="1"/>
</dbReference>
<accession>A0ABW8IA99</accession>
<proteinExistence type="predicted"/>
<dbReference type="PRINTS" id="PR00934">
    <property type="entry name" value="XHISDIPTASE"/>
</dbReference>
<dbReference type="PIRSF" id="PIRSF016599">
    <property type="entry name" value="Xaa-His_dipept"/>
    <property type="match status" value="1"/>
</dbReference>
<dbReference type="SUPFAM" id="SSF53187">
    <property type="entry name" value="Zn-dependent exopeptidases"/>
    <property type="match status" value="1"/>
</dbReference>
<dbReference type="CDD" id="cd03890">
    <property type="entry name" value="M20_pepD"/>
    <property type="match status" value="1"/>
</dbReference>
<keyword evidence="3" id="KW-1185">Reference proteome</keyword>
<evidence type="ECO:0000313" key="3">
    <source>
        <dbReference type="Proteomes" id="UP001619911"/>
    </source>
</evidence>
<dbReference type="Gene3D" id="3.40.630.10">
    <property type="entry name" value="Zn peptidases"/>
    <property type="match status" value="2"/>
</dbReference>
<dbReference type="InterPro" id="IPR002933">
    <property type="entry name" value="Peptidase_M20"/>
</dbReference>
<comment type="caution">
    <text evidence="2">The sequence shown here is derived from an EMBL/GenBank/DDBJ whole genome shotgun (WGS) entry which is preliminary data.</text>
</comment>
<dbReference type="EMBL" id="JAUIYO010000010">
    <property type="protein sequence ID" value="MFK2826421.1"/>
    <property type="molecule type" value="Genomic_DNA"/>
</dbReference>
<reference evidence="2 3" key="1">
    <citation type="submission" date="2023-07" db="EMBL/GenBank/DDBJ databases">
        <title>Bacillus lucianemedeirus sp. nov, a new species isolated from an immunobiological production facility.</title>
        <authorList>
            <person name="Costa L.V."/>
            <person name="Miranda R.V.S.L."/>
            <person name="Brandao M.L.L."/>
            <person name="Reis C.M.F."/>
            <person name="Frazao A.M."/>
            <person name="Cruz F.V."/>
            <person name="Baio P.V.P."/>
            <person name="Veras J.F.C."/>
            <person name="Ramos J.N."/>
            <person name="Vieira V."/>
        </authorList>
    </citation>
    <scope>NUCLEOTIDE SEQUENCE [LARGE SCALE GENOMIC DNA]</scope>
    <source>
        <strain evidence="2 3">B190/17</strain>
    </source>
</reference>
<organism evidence="2 3">
    <name type="scientific">Bacillus lumedeiriae</name>
    <dbReference type="NCBI Taxonomy" id="3058829"/>
    <lineage>
        <taxon>Bacteria</taxon>
        <taxon>Bacillati</taxon>
        <taxon>Bacillota</taxon>
        <taxon>Bacilli</taxon>
        <taxon>Bacillales</taxon>
        <taxon>Bacillaceae</taxon>
        <taxon>Bacillus</taxon>
    </lineage>
</organism>
<evidence type="ECO:0000313" key="2">
    <source>
        <dbReference type="EMBL" id="MFK2826421.1"/>
    </source>
</evidence>
<dbReference type="PANTHER" id="PTHR43501:SF1">
    <property type="entry name" value="CYTOSOL NON-SPECIFIC DIPEPTIDASE"/>
    <property type="match status" value="1"/>
</dbReference>
<dbReference type="Pfam" id="PF01546">
    <property type="entry name" value="Peptidase_M20"/>
    <property type="match status" value="1"/>
</dbReference>
<evidence type="ECO:0000259" key="1">
    <source>
        <dbReference type="Pfam" id="PF07687"/>
    </source>
</evidence>
<dbReference type="InterPro" id="IPR001160">
    <property type="entry name" value="Peptidase_M20C"/>
</dbReference>
<sequence>MYSSLEELKKHPVFYYFSEISNIPRGSGNEKAISDYLLYFAKQRNLEVIQDEALNIIIKKPAVTGYEDIPAVIIQGHMDMVCEKNKESLHDFEKDPLQLRIVGDMLYATDTTLGADNGIAVAYALALLDSDDIPHPALEVVITTEEETNMRGAFAVDPACLDGEIFINIDSEEDNKLLVSGAGGIKATQILTITWQEAPENAVGYRISIRGLKGGHSGMSIHKGRGNANKIIGRLLYDLSSAFPYFIQEINGGSAVNAIPREADVTILLQSSEIGQLENKIQEWNQVLKNELRASDPDIYVKLEKIPLDCTKVFSEQTMNKAITFLMLIPNGIQSMSMEIEGLVESSTNIGVVTTIDKELLFESDIRSSVKSLKDNIRNQMKLMADTLDCQFTTDCNYPEWPYQPHSNIRRLFEKVYKDRHGTDIELIAVHAGFECGIFVEKLPGIDAISIGPDIYDVHTPNEHLNIPSTLNNWRYFLSVLKEMNTFKFEEHNETAIEEAEEVS</sequence>
<feature type="domain" description="Peptidase M20 dimerisation" evidence="1">
    <location>
        <begin position="208"/>
        <end position="293"/>
    </location>
</feature>
<gene>
    <name evidence="2" type="ORF">QYG89_12225</name>
</gene>
<name>A0ABW8IA99_9BACI</name>
<protein>
    <submittedName>
        <fullName evidence="2">Aminoacyl-histidine dipeptidase</fullName>
    </submittedName>
</protein>
<dbReference type="RefSeq" id="WP_404317733.1">
    <property type="nucleotide sequence ID" value="NZ_JAUIYO010000010.1"/>
</dbReference>
<dbReference type="Proteomes" id="UP001619911">
    <property type="component" value="Unassembled WGS sequence"/>
</dbReference>
<dbReference type="NCBIfam" id="TIGR01893">
    <property type="entry name" value="aa-his-dipept"/>
    <property type="match status" value="1"/>
</dbReference>
<dbReference type="PANTHER" id="PTHR43501">
    <property type="entry name" value="CYTOSOL NON-SPECIFIC DIPEPTIDASE"/>
    <property type="match status" value="1"/>
</dbReference>